<sequence length="76" mass="8383">MTEDNEIPGDDIAVLPIFTHLIFIRFHGHKAPARSKAEDCAVKMVNVLLFQSINSILTVFQANKHIRALHGASGCL</sequence>
<dbReference type="EMBL" id="JADWND010000009">
    <property type="protein sequence ID" value="MBJ8382790.1"/>
    <property type="molecule type" value="Genomic_DNA"/>
</dbReference>
<evidence type="ECO:0000313" key="2">
    <source>
        <dbReference type="Proteomes" id="UP000746649"/>
    </source>
</evidence>
<keyword evidence="2" id="KW-1185">Reference proteome</keyword>
<dbReference type="GeneID" id="84237060"/>
<accession>A0ABS0ZVF2</accession>
<dbReference type="Proteomes" id="UP000746649">
    <property type="component" value="Unassembled WGS sequence"/>
</dbReference>
<gene>
    <name evidence="1" type="ORF">I6M88_17680</name>
</gene>
<comment type="caution">
    <text evidence="1">The sequence shown here is derived from an EMBL/GenBank/DDBJ whole genome shotgun (WGS) entry which is preliminary data.</text>
</comment>
<proteinExistence type="predicted"/>
<dbReference type="RefSeq" id="WP_060569566.1">
    <property type="nucleotide sequence ID" value="NZ_CABLBY010000007.1"/>
</dbReference>
<protein>
    <submittedName>
        <fullName evidence="1">Uncharacterized protein</fullName>
    </submittedName>
</protein>
<organism evidence="1 2">
    <name type="scientific">Citrobacter sedlakii</name>
    <dbReference type="NCBI Taxonomy" id="67826"/>
    <lineage>
        <taxon>Bacteria</taxon>
        <taxon>Pseudomonadati</taxon>
        <taxon>Pseudomonadota</taxon>
        <taxon>Gammaproteobacteria</taxon>
        <taxon>Enterobacterales</taxon>
        <taxon>Enterobacteriaceae</taxon>
        <taxon>Citrobacter</taxon>
        <taxon>Citrobacter freundii complex</taxon>
    </lineage>
</organism>
<name>A0ABS0ZVF2_9ENTR</name>
<evidence type="ECO:0000313" key="1">
    <source>
        <dbReference type="EMBL" id="MBJ8382790.1"/>
    </source>
</evidence>
<reference evidence="1 2" key="1">
    <citation type="submission" date="2020-11" db="EMBL/GenBank/DDBJ databases">
        <title>Enhanced detection system for hospital associated transmission using whole genome sequencing surveillance.</title>
        <authorList>
            <person name="Harrison L.H."/>
            <person name="Van Tyne D."/>
            <person name="Marsh J.W."/>
            <person name="Griffith M.P."/>
            <person name="Snyder D.J."/>
            <person name="Cooper V.S."/>
            <person name="Mustapha M."/>
        </authorList>
    </citation>
    <scope>NUCLEOTIDE SEQUENCE [LARGE SCALE GENOMIC DNA]</scope>
    <source>
        <strain evidence="1 2">CB00117</strain>
    </source>
</reference>